<name>A0A1V9VBE8_9BACT</name>
<dbReference type="SMART" id="SM00091">
    <property type="entry name" value="PAS"/>
    <property type="match status" value="1"/>
</dbReference>
<keyword evidence="3" id="KW-0808">Transferase</keyword>
<dbReference type="SUPFAM" id="SSF55874">
    <property type="entry name" value="ATPase domain of HSP90 chaperone/DNA topoisomerase II/histidine kinase"/>
    <property type="match status" value="1"/>
</dbReference>
<protein>
    <recommendedName>
        <fullName evidence="2">histidine kinase</fullName>
        <ecNumber evidence="2">2.7.13.3</ecNumber>
    </recommendedName>
</protein>
<evidence type="ECO:0000313" key="4">
    <source>
        <dbReference type="Proteomes" id="UP000192599"/>
    </source>
</evidence>
<dbReference type="SUPFAM" id="SSF47384">
    <property type="entry name" value="Homodimeric domain of signal transducing histidine kinase"/>
    <property type="match status" value="1"/>
</dbReference>
<dbReference type="GO" id="GO:0000155">
    <property type="term" value="F:phosphorelay sensor kinase activity"/>
    <property type="evidence" value="ECO:0007669"/>
    <property type="project" value="InterPro"/>
</dbReference>
<evidence type="ECO:0000313" key="3">
    <source>
        <dbReference type="EMBL" id="OQR41407.1"/>
    </source>
</evidence>
<proteinExistence type="predicted"/>
<dbReference type="Gene3D" id="3.30.450.20">
    <property type="entry name" value="PAS domain"/>
    <property type="match status" value="1"/>
</dbReference>
<dbReference type="InterPro" id="IPR000700">
    <property type="entry name" value="PAS-assoc_C"/>
</dbReference>
<dbReference type="SUPFAM" id="SSF55785">
    <property type="entry name" value="PYP-like sensor domain (PAS domain)"/>
    <property type="match status" value="1"/>
</dbReference>
<dbReference type="Gene3D" id="1.10.287.130">
    <property type="match status" value="1"/>
</dbReference>
<dbReference type="InterPro" id="IPR035965">
    <property type="entry name" value="PAS-like_dom_sf"/>
</dbReference>
<dbReference type="Pfam" id="PF02518">
    <property type="entry name" value="HATPase_c"/>
    <property type="match status" value="1"/>
</dbReference>
<dbReference type="CDD" id="cd00130">
    <property type="entry name" value="PAS"/>
    <property type="match status" value="1"/>
</dbReference>
<dbReference type="RefSeq" id="WP_081560671.1">
    <property type="nucleotide sequence ID" value="NZ_CP060264.1"/>
</dbReference>
<accession>A0A1V9VBE8</accession>
<dbReference type="Pfam" id="PF13426">
    <property type="entry name" value="PAS_9"/>
    <property type="match status" value="1"/>
</dbReference>
<dbReference type="InterPro" id="IPR036890">
    <property type="entry name" value="HATPase_C_sf"/>
</dbReference>
<sequence length="360" mass="41744">MNNYQKAIENSNIVSKTDINGIITFVNDEFCNLFGFTKDELIGKNHNIIRHPDTPKENFELLWNTILDKKVYKSTVKNISKNGEDIYLNTTIIPILDEKEENIVEFVAIRYDITNEVLLQKELEEKQKIIFLQSRMASLGQMLGNIAHQWRQPLTELNLSLFNLKKAFENENKKEIENLYSNSKNLILGMSSTIDDFTNFFAPKKQKEAFLINQSINEALKILNRVLEDENINIKFDILKDLEIFGLKNELTQVLLNLINNSKDAFVQKNITNKEITIKTYTNTKDDFVYLEYIDNAQGLSKELFDKIYEPYFTTKHQSIGTGLGLFICKIVIENSFKGEIMHENISNGLKFTLKFPKIV</sequence>
<dbReference type="EMBL" id="LNTC01000061">
    <property type="protein sequence ID" value="OQR41407.1"/>
    <property type="molecule type" value="Genomic_DNA"/>
</dbReference>
<dbReference type="InterPro" id="IPR036097">
    <property type="entry name" value="HisK_dim/P_sf"/>
</dbReference>
<dbReference type="PROSITE" id="PS50109">
    <property type="entry name" value="HIS_KIN"/>
    <property type="match status" value="1"/>
</dbReference>
<dbReference type="PANTHER" id="PTHR43065">
    <property type="entry name" value="SENSOR HISTIDINE KINASE"/>
    <property type="match status" value="1"/>
</dbReference>
<dbReference type="Proteomes" id="UP000192599">
    <property type="component" value="Unassembled WGS sequence"/>
</dbReference>
<evidence type="ECO:0000256" key="1">
    <source>
        <dbReference type="ARBA" id="ARBA00000085"/>
    </source>
</evidence>
<comment type="caution">
    <text evidence="3">The sequence shown here is derived from an EMBL/GenBank/DDBJ whole genome shotgun (WGS) entry which is preliminary data.</text>
</comment>
<comment type="catalytic activity">
    <reaction evidence="1">
        <text>ATP + protein L-histidine = ADP + protein N-phospho-L-histidine.</text>
        <dbReference type="EC" id="2.7.13.3"/>
    </reaction>
</comment>
<evidence type="ECO:0000256" key="2">
    <source>
        <dbReference type="ARBA" id="ARBA00012438"/>
    </source>
</evidence>
<dbReference type="InterPro" id="IPR004358">
    <property type="entry name" value="Sig_transdc_His_kin-like_C"/>
</dbReference>
<dbReference type="Gene3D" id="3.30.565.10">
    <property type="entry name" value="Histidine kinase-like ATPase, C-terminal domain"/>
    <property type="match status" value="1"/>
</dbReference>
<dbReference type="PANTHER" id="PTHR43065:SF42">
    <property type="entry name" value="TWO-COMPONENT SENSOR PPRA"/>
    <property type="match status" value="1"/>
</dbReference>
<dbReference type="PROSITE" id="PS50112">
    <property type="entry name" value="PAS"/>
    <property type="match status" value="1"/>
</dbReference>
<keyword evidence="3" id="KW-0418">Kinase</keyword>
<dbReference type="InterPro" id="IPR003594">
    <property type="entry name" value="HATPase_dom"/>
</dbReference>
<dbReference type="SMART" id="SM00387">
    <property type="entry name" value="HATPase_c"/>
    <property type="match status" value="1"/>
</dbReference>
<dbReference type="EC" id="2.7.13.3" evidence="2"/>
<gene>
    <name evidence="3" type="ORF">AS859_05850</name>
</gene>
<dbReference type="AlphaFoldDB" id="A0A1V9VBE8"/>
<dbReference type="InterPro" id="IPR005467">
    <property type="entry name" value="His_kinase_dom"/>
</dbReference>
<organism evidence="3 4">
    <name type="scientific">Aliarcobacter cryaerophilus</name>
    <dbReference type="NCBI Taxonomy" id="28198"/>
    <lineage>
        <taxon>Bacteria</taxon>
        <taxon>Pseudomonadati</taxon>
        <taxon>Campylobacterota</taxon>
        <taxon>Epsilonproteobacteria</taxon>
        <taxon>Campylobacterales</taxon>
        <taxon>Arcobacteraceae</taxon>
        <taxon>Aliarcobacter</taxon>
    </lineage>
</organism>
<dbReference type="PROSITE" id="PS50113">
    <property type="entry name" value="PAC"/>
    <property type="match status" value="1"/>
</dbReference>
<dbReference type="PRINTS" id="PR00344">
    <property type="entry name" value="BCTRLSENSOR"/>
</dbReference>
<dbReference type="InterPro" id="IPR000014">
    <property type="entry name" value="PAS"/>
</dbReference>
<reference evidence="3 4" key="1">
    <citation type="submission" date="2017-04" db="EMBL/GenBank/DDBJ databases">
        <title>Accumulation and expression of multiple antibiotic resistance genes in Arcobacter cryaerophilus that thrives in sewage.</title>
        <authorList>
            <person name="Millar J.A."/>
            <person name="Raghavan R."/>
        </authorList>
    </citation>
    <scope>NUCLEOTIDE SEQUENCE [LARGE SCALE GENOMIC DNA]</scope>
    <source>
        <strain evidence="3 4">AZT-1</strain>
    </source>
</reference>
<dbReference type="NCBIfam" id="TIGR00229">
    <property type="entry name" value="sensory_box"/>
    <property type="match status" value="1"/>
</dbReference>